<protein>
    <recommendedName>
        <fullName evidence="1">E2 ubiquitin-conjugating enzyme</fullName>
        <ecNumber evidence="1">2.3.2.23</ecNumber>
    </recommendedName>
</protein>
<dbReference type="GO" id="GO:0005524">
    <property type="term" value="F:ATP binding"/>
    <property type="evidence" value="ECO:0007669"/>
    <property type="project" value="UniProtKB-UniRule"/>
</dbReference>
<evidence type="ECO:0000259" key="9">
    <source>
        <dbReference type="PROSITE" id="PS50127"/>
    </source>
</evidence>
<keyword evidence="5 7" id="KW-0067">ATP-binding</keyword>
<dbReference type="Proteomes" id="UP000011083">
    <property type="component" value="Unassembled WGS sequence"/>
</dbReference>
<evidence type="ECO:0000256" key="3">
    <source>
        <dbReference type="ARBA" id="ARBA00022741"/>
    </source>
</evidence>
<dbReference type="GO" id="GO:0061631">
    <property type="term" value="F:ubiquitin conjugating enzyme activity"/>
    <property type="evidence" value="ECO:0007669"/>
    <property type="project" value="UniProtKB-EC"/>
</dbReference>
<evidence type="ECO:0000256" key="7">
    <source>
        <dbReference type="RuleBase" id="RU362109"/>
    </source>
</evidence>
<evidence type="ECO:0000256" key="2">
    <source>
        <dbReference type="ARBA" id="ARBA00022679"/>
    </source>
</evidence>
<dbReference type="RefSeq" id="XP_004368320.1">
    <property type="nucleotide sequence ID" value="XM_004368263.1"/>
</dbReference>
<evidence type="ECO:0000256" key="4">
    <source>
        <dbReference type="ARBA" id="ARBA00022786"/>
    </source>
</evidence>
<dbReference type="CDD" id="cd23805">
    <property type="entry name" value="UBCc_UBE2T"/>
    <property type="match status" value="1"/>
</dbReference>
<comment type="similarity">
    <text evidence="7">Belongs to the ubiquitin-conjugating enzyme family.</text>
</comment>
<evidence type="ECO:0000313" key="11">
    <source>
        <dbReference type="Proteomes" id="UP000011083"/>
    </source>
</evidence>
<evidence type="ECO:0000313" key="10">
    <source>
        <dbReference type="EMBL" id="ELR25565.1"/>
    </source>
</evidence>
<dbReference type="OrthoDB" id="9978460at2759"/>
<dbReference type="VEuPathDB" id="AmoebaDB:ACA1_296850"/>
<organism evidence="10 11">
    <name type="scientific">Acanthamoeba castellanii (strain ATCC 30010 / Neff)</name>
    <dbReference type="NCBI Taxonomy" id="1257118"/>
    <lineage>
        <taxon>Eukaryota</taxon>
        <taxon>Amoebozoa</taxon>
        <taxon>Discosea</taxon>
        <taxon>Longamoebia</taxon>
        <taxon>Centramoebida</taxon>
        <taxon>Acanthamoebidae</taxon>
        <taxon>Acanthamoeba</taxon>
    </lineage>
</organism>
<feature type="compositionally biased region" description="Acidic residues" evidence="8">
    <location>
        <begin position="218"/>
        <end position="241"/>
    </location>
</feature>
<name>L8HK35_ACACF</name>
<gene>
    <name evidence="10" type="ORF">ACA1_296850</name>
</gene>
<dbReference type="InterPro" id="IPR016135">
    <property type="entry name" value="UBQ-conjugating_enzyme/RWD"/>
</dbReference>
<feature type="active site" description="Glycyl thioester intermediate" evidence="6">
    <location>
        <position position="90"/>
    </location>
</feature>
<dbReference type="EMBL" id="KB007805">
    <property type="protein sequence ID" value="ELR25565.1"/>
    <property type="molecule type" value="Genomic_DNA"/>
</dbReference>
<evidence type="ECO:0000256" key="5">
    <source>
        <dbReference type="ARBA" id="ARBA00022840"/>
    </source>
</evidence>
<keyword evidence="11" id="KW-1185">Reference proteome</keyword>
<accession>L8HK35</accession>
<dbReference type="PROSITE" id="PS50127">
    <property type="entry name" value="UBC_2"/>
    <property type="match status" value="1"/>
</dbReference>
<dbReference type="GeneID" id="14926627"/>
<dbReference type="OMA" id="DDPLVMC"/>
<dbReference type="EC" id="2.3.2.23" evidence="1"/>
<dbReference type="InterPro" id="IPR050113">
    <property type="entry name" value="Ub_conjugating_enzyme"/>
</dbReference>
<dbReference type="InterPro" id="IPR023313">
    <property type="entry name" value="UBQ-conjugating_AS"/>
</dbReference>
<dbReference type="Gene3D" id="3.10.110.10">
    <property type="entry name" value="Ubiquitin Conjugating Enzyme"/>
    <property type="match status" value="1"/>
</dbReference>
<sequence>MSNTALLKRLQRELQLLECEPPPGISAWPKDGNKITEIEACIIGASDTPYENGVFKLEITVPERYPFQPPNVRFMTPIYHPNIDDSGRICLDTLVQPPKGPDGQGAWTPSLNISTVLSTIQVLMSHPNPTDPLMADINEVFVNNHARFVETAKQWTQRYANESENAALAARTRKRGEVGTSSDDAGKPEKPDATEPPSKRRRNANDEDEAEQKRKDEGEDEEEDSEEEEDEDDEEESENED</sequence>
<proteinExistence type="inferred from homology"/>
<dbReference type="SUPFAM" id="SSF54495">
    <property type="entry name" value="UBC-like"/>
    <property type="match status" value="1"/>
</dbReference>
<dbReference type="InterPro" id="IPR000608">
    <property type="entry name" value="UBC"/>
</dbReference>
<evidence type="ECO:0000256" key="6">
    <source>
        <dbReference type="PROSITE-ProRule" id="PRU10133"/>
    </source>
</evidence>
<keyword evidence="4 7" id="KW-0833">Ubl conjugation pathway</keyword>
<evidence type="ECO:0000256" key="1">
    <source>
        <dbReference type="ARBA" id="ARBA00012486"/>
    </source>
</evidence>
<evidence type="ECO:0000256" key="8">
    <source>
        <dbReference type="SAM" id="MobiDB-lite"/>
    </source>
</evidence>
<keyword evidence="3 7" id="KW-0547">Nucleotide-binding</keyword>
<feature type="domain" description="UBC core" evidence="9">
    <location>
        <begin position="5"/>
        <end position="161"/>
    </location>
</feature>
<dbReference type="PROSITE" id="PS00183">
    <property type="entry name" value="UBC_1"/>
    <property type="match status" value="1"/>
</dbReference>
<dbReference type="AlphaFoldDB" id="L8HK35"/>
<feature type="compositionally biased region" description="Basic and acidic residues" evidence="8">
    <location>
        <begin position="184"/>
        <end position="193"/>
    </location>
</feature>
<dbReference type="KEGG" id="acan:ACA1_296850"/>
<dbReference type="FunFam" id="3.10.110.10:FF:000041">
    <property type="entry name" value="Ubiquitin-conjugating enzyme E2 T"/>
    <property type="match status" value="1"/>
</dbReference>
<reference evidence="10 11" key="1">
    <citation type="journal article" date="2013" name="Genome Biol.">
        <title>Genome of Acanthamoeba castellanii highlights extensive lateral gene transfer and early evolution of tyrosine kinase signaling.</title>
        <authorList>
            <person name="Clarke M."/>
            <person name="Lohan A.J."/>
            <person name="Liu B."/>
            <person name="Lagkouvardos I."/>
            <person name="Roy S."/>
            <person name="Zafar N."/>
            <person name="Bertelli C."/>
            <person name="Schilde C."/>
            <person name="Kianianmomeni A."/>
            <person name="Burglin T.R."/>
            <person name="Frech C."/>
            <person name="Turcotte B."/>
            <person name="Kopec K.O."/>
            <person name="Synnott J.M."/>
            <person name="Choo C."/>
            <person name="Paponov I."/>
            <person name="Finkler A."/>
            <person name="Soon Heng Tan C."/>
            <person name="Hutchins A.P."/>
            <person name="Weinmeier T."/>
            <person name="Rattei T."/>
            <person name="Chu J.S."/>
            <person name="Gimenez G."/>
            <person name="Irimia M."/>
            <person name="Rigden D.J."/>
            <person name="Fitzpatrick D.A."/>
            <person name="Lorenzo-Morales J."/>
            <person name="Bateman A."/>
            <person name="Chiu C.H."/>
            <person name="Tang P."/>
            <person name="Hegemann P."/>
            <person name="Fromm H."/>
            <person name="Raoult D."/>
            <person name="Greub G."/>
            <person name="Miranda-Saavedra D."/>
            <person name="Chen N."/>
            <person name="Nash P."/>
            <person name="Ginger M.L."/>
            <person name="Horn M."/>
            <person name="Schaap P."/>
            <person name="Caler L."/>
            <person name="Loftus B."/>
        </authorList>
    </citation>
    <scope>NUCLEOTIDE SEQUENCE [LARGE SCALE GENOMIC DNA]</scope>
    <source>
        <strain evidence="10 11">Neff</strain>
    </source>
</reference>
<dbReference type="STRING" id="1257118.L8HK35"/>
<dbReference type="SMART" id="SM00212">
    <property type="entry name" value="UBCc"/>
    <property type="match status" value="1"/>
</dbReference>
<dbReference type="Pfam" id="PF00179">
    <property type="entry name" value="UQ_con"/>
    <property type="match status" value="1"/>
</dbReference>
<feature type="region of interest" description="Disordered" evidence="8">
    <location>
        <begin position="166"/>
        <end position="241"/>
    </location>
</feature>
<keyword evidence="2" id="KW-0808">Transferase</keyword>
<dbReference type="PANTHER" id="PTHR24067">
    <property type="entry name" value="UBIQUITIN-CONJUGATING ENZYME E2"/>
    <property type="match status" value="1"/>
</dbReference>